<organism evidence="1 2">
    <name type="scientific">Belliella filtrata</name>
    <dbReference type="NCBI Taxonomy" id="2923435"/>
    <lineage>
        <taxon>Bacteria</taxon>
        <taxon>Pseudomonadati</taxon>
        <taxon>Bacteroidota</taxon>
        <taxon>Cytophagia</taxon>
        <taxon>Cytophagales</taxon>
        <taxon>Cyclobacteriaceae</taxon>
        <taxon>Belliella</taxon>
    </lineage>
</organism>
<evidence type="ECO:0000313" key="1">
    <source>
        <dbReference type="EMBL" id="MCH7411423.1"/>
    </source>
</evidence>
<dbReference type="InterPro" id="IPR030955">
    <property type="entry name" value="CHP04423"/>
</dbReference>
<reference evidence="1" key="1">
    <citation type="submission" date="2022-03" db="EMBL/GenBank/DDBJ databases">
        <title>De novo assembled genomes of Belliella spp. (Cyclobacteriaceae) strains.</title>
        <authorList>
            <person name="Szabo A."/>
            <person name="Korponai K."/>
            <person name="Felfoldi T."/>
        </authorList>
    </citation>
    <scope>NUCLEOTIDE SEQUENCE</scope>
    <source>
        <strain evidence="1">DSM 111904</strain>
    </source>
</reference>
<dbReference type="NCBIfam" id="TIGR04423">
    <property type="entry name" value="casT3_TIGR04423"/>
    <property type="match status" value="1"/>
</dbReference>
<evidence type="ECO:0000313" key="2">
    <source>
        <dbReference type="Proteomes" id="UP001165489"/>
    </source>
</evidence>
<comment type="caution">
    <text evidence="1">The sequence shown here is derived from an EMBL/GenBank/DDBJ whole genome shotgun (WGS) entry which is preliminary data.</text>
</comment>
<accession>A0ABS9V4V2</accession>
<sequence>MKNYIIDNIKEISQIPDHKFSGYYWLSDSDKPEMLFEEALPKNKILASINPFCVEALLYSKEEGISIHIQHTGQYQVTAFDHQELDKLEIVPKEYIPHKLEQVQKVIFKQVWEEVQLEVDESTSFPTLKPTSLIFSGFKY</sequence>
<dbReference type="Proteomes" id="UP001165489">
    <property type="component" value="Unassembled WGS sequence"/>
</dbReference>
<proteinExistence type="predicted"/>
<keyword evidence="2" id="KW-1185">Reference proteome</keyword>
<gene>
    <name evidence="1" type="ORF">MM239_18685</name>
</gene>
<dbReference type="RefSeq" id="WP_241349830.1">
    <property type="nucleotide sequence ID" value="NZ_JAKZGP010000076.1"/>
</dbReference>
<dbReference type="EMBL" id="JAKZGP010000076">
    <property type="protein sequence ID" value="MCH7411423.1"/>
    <property type="molecule type" value="Genomic_DNA"/>
</dbReference>
<protein>
    <submittedName>
        <fullName evidence="1">TIGR04423 family type III CRISPR-associated protein</fullName>
    </submittedName>
</protein>
<name>A0ABS9V4V2_9BACT</name>